<evidence type="ECO:0008006" key="4">
    <source>
        <dbReference type="Google" id="ProtNLM"/>
    </source>
</evidence>
<name>A0ABW4ICN3_9SPHI</name>
<protein>
    <recommendedName>
        <fullName evidence="4">PH domain-containing protein</fullName>
    </recommendedName>
</protein>
<keyword evidence="3" id="KW-1185">Reference proteome</keyword>
<sequence>MIKNPKITKSKFQGWAILPLIIFFIILFLLFHQLQILNTDTPLYIGTLFICISIYLIITIFFLELRTKVIKVSIENDRIIKKSFLGLGLPKVYKLANITGYKISNISSKVGTYEYLYLIANSKKVVKISEFYHRNYEELKIDLIQKDIKNLGIEQWSFFRETKETFE</sequence>
<dbReference type="RefSeq" id="WP_379662554.1">
    <property type="nucleotide sequence ID" value="NZ_JBHUDG010000015.1"/>
</dbReference>
<keyword evidence="1" id="KW-1133">Transmembrane helix</keyword>
<organism evidence="2 3">
    <name type="scientific">Pseudopedobacter beijingensis</name>
    <dbReference type="NCBI Taxonomy" id="1207056"/>
    <lineage>
        <taxon>Bacteria</taxon>
        <taxon>Pseudomonadati</taxon>
        <taxon>Bacteroidota</taxon>
        <taxon>Sphingobacteriia</taxon>
        <taxon>Sphingobacteriales</taxon>
        <taxon>Sphingobacteriaceae</taxon>
        <taxon>Pseudopedobacter</taxon>
    </lineage>
</organism>
<feature type="transmembrane region" description="Helical" evidence="1">
    <location>
        <begin position="43"/>
        <end position="63"/>
    </location>
</feature>
<feature type="transmembrane region" description="Helical" evidence="1">
    <location>
        <begin position="12"/>
        <end position="31"/>
    </location>
</feature>
<evidence type="ECO:0000256" key="1">
    <source>
        <dbReference type="SAM" id="Phobius"/>
    </source>
</evidence>
<gene>
    <name evidence="2" type="ORF">ACFSAH_09825</name>
</gene>
<evidence type="ECO:0000313" key="3">
    <source>
        <dbReference type="Proteomes" id="UP001597118"/>
    </source>
</evidence>
<dbReference type="EMBL" id="JBHUDG010000015">
    <property type="protein sequence ID" value="MFD1630177.1"/>
    <property type="molecule type" value="Genomic_DNA"/>
</dbReference>
<proteinExistence type="predicted"/>
<evidence type="ECO:0000313" key="2">
    <source>
        <dbReference type="EMBL" id="MFD1630177.1"/>
    </source>
</evidence>
<accession>A0ABW4ICN3</accession>
<reference evidence="3" key="1">
    <citation type="journal article" date="2019" name="Int. J. Syst. Evol. Microbiol.">
        <title>The Global Catalogue of Microorganisms (GCM) 10K type strain sequencing project: providing services to taxonomists for standard genome sequencing and annotation.</title>
        <authorList>
            <consortium name="The Broad Institute Genomics Platform"/>
            <consortium name="The Broad Institute Genome Sequencing Center for Infectious Disease"/>
            <person name="Wu L."/>
            <person name="Ma J."/>
        </authorList>
    </citation>
    <scope>NUCLEOTIDE SEQUENCE [LARGE SCALE GENOMIC DNA]</scope>
    <source>
        <strain evidence="3">CCUG 53762</strain>
    </source>
</reference>
<keyword evidence="1" id="KW-0472">Membrane</keyword>
<comment type="caution">
    <text evidence="2">The sequence shown here is derived from an EMBL/GenBank/DDBJ whole genome shotgun (WGS) entry which is preliminary data.</text>
</comment>
<dbReference type="Proteomes" id="UP001597118">
    <property type="component" value="Unassembled WGS sequence"/>
</dbReference>
<keyword evidence="1" id="KW-0812">Transmembrane</keyword>